<dbReference type="FunFam" id="3.30.420.80:FF:000001">
    <property type="entry name" value="30S ribosomal protein S11"/>
    <property type="match status" value="1"/>
</dbReference>
<gene>
    <name evidence="8" type="primary">rpsK</name>
    <name evidence="11" type="ORF">CWD77_12895</name>
</gene>
<dbReference type="OrthoDB" id="9806415at2"/>
<reference evidence="11 12" key="1">
    <citation type="submission" date="2017-11" db="EMBL/GenBank/DDBJ databases">
        <title>Rhodohalobacter 15182 sp. nov., isolated from a salt lake.</title>
        <authorList>
            <person name="Han S."/>
        </authorList>
    </citation>
    <scope>NUCLEOTIDE SEQUENCE [LARGE SCALE GENOMIC DNA]</scope>
    <source>
        <strain evidence="11 12">15182</strain>
    </source>
</reference>
<dbReference type="PROSITE" id="PS00054">
    <property type="entry name" value="RIBOSOMAL_S11"/>
    <property type="match status" value="1"/>
</dbReference>
<evidence type="ECO:0000256" key="6">
    <source>
        <dbReference type="ARBA" id="ARBA00035160"/>
    </source>
</evidence>
<comment type="function">
    <text evidence="7 8">Located on the platform of the 30S subunit, it bridges several disparate RNA helices of the 16S rRNA. Forms part of the Shine-Dalgarno cleft in the 70S ribosome.</text>
</comment>
<dbReference type="GO" id="GO:0019843">
    <property type="term" value="F:rRNA binding"/>
    <property type="evidence" value="ECO:0007669"/>
    <property type="project" value="UniProtKB-UniRule"/>
</dbReference>
<keyword evidence="12" id="KW-1185">Reference proteome</keyword>
<dbReference type="GO" id="GO:0006412">
    <property type="term" value="P:translation"/>
    <property type="evidence" value="ECO:0007669"/>
    <property type="project" value="UniProtKB-UniRule"/>
</dbReference>
<dbReference type="InterPro" id="IPR019981">
    <property type="entry name" value="Ribosomal_uS11_bac-type"/>
</dbReference>
<evidence type="ECO:0000256" key="8">
    <source>
        <dbReference type="HAMAP-Rule" id="MF_01310"/>
    </source>
</evidence>
<accession>A0A2N0VFG6</accession>
<evidence type="ECO:0000256" key="1">
    <source>
        <dbReference type="ARBA" id="ARBA00006194"/>
    </source>
</evidence>
<evidence type="ECO:0000256" key="7">
    <source>
        <dbReference type="ARBA" id="ARBA00058053"/>
    </source>
</evidence>
<name>A0A2N0VFG6_9BACT</name>
<dbReference type="Pfam" id="PF00411">
    <property type="entry name" value="Ribosomal_S11"/>
    <property type="match status" value="1"/>
</dbReference>
<evidence type="ECO:0000256" key="3">
    <source>
        <dbReference type="ARBA" id="ARBA00022884"/>
    </source>
</evidence>
<dbReference type="Gene3D" id="3.30.420.80">
    <property type="entry name" value="Ribosomal protein S11"/>
    <property type="match status" value="1"/>
</dbReference>
<evidence type="ECO:0000256" key="9">
    <source>
        <dbReference type="RuleBase" id="RU003629"/>
    </source>
</evidence>
<comment type="caution">
    <text evidence="11">The sequence shown here is derived from an EMBL/GenBank/DDBJ whole genome shotgun (WGS) entry which is preliminary data.</text>
</comment>
<dbReference type="NCBIfam" id="NF003698">
    <property type="entry name" value="PRK05309.1"/>
    <property type="match status" value="1"/>
</dbReference>
<dbReference type="GO" id="GO:0003735">
    <property type="term" value="F:structural constituent of ribosome"/>
    <property type="evidence" value="ECO:0007669"/>
    <property type="project" value="InterPro"/>
</dbReference>
<dbReference type="InterPro" id="IPR001971">
    <property type="entry name" value="Ribosomal_uS11"/>
</dbReference>
<keyword evidence="5 8" id="KW-0687">Ribonucleoprotein</keyword>
<evidence type="ECO:0000313" key="11">
    <source>
        <dbReference type="EMBL" id="PKD42936.1"/>
    </source>
</evidence>
<dbReference type="InterPro" id="IPR036967">
    <property type="entry name" value="Ribosomal_uS11_sf"/>
</dbReference>
<dbReference type="InterPro" id="IPR018102">
    <property type="entry name" value="Ribosomal_uS11_CS"/>
</dbReference>
<sequence>MAKRQRKTATEKVARKKKKKQIANPNGMAFVKATFNNVLVSVTDANGNVLSWSSSGKEGFKGSRKNTPYAAQLSAETAAKAAYDMGLRKVEVFVKGPGSGREAAVRALATSGLEVVSIKDRTPIPHNGCRPPKRRRV</sequence>
<evidence type="ECO:0000313" key="12">
    <source>
        <dbReference type="Proteomes" id="UP000233398"/>
    </source>
</evidence>
<proteinExistence type="inferred from homology"/>
<dbReference type="HAMAP" id="MF_01310">
    <property type="entry name" value="Ribosomal_uS11"/>
    <property type="match status" value="1"/>
</dbReference>
<protein>
    <recommendedName>
        <fullName evidence="6 8">Small ribosomal subunit protein uS11</fullName>
    </recommendedName>
</protein>
<dbReference type="PANTHER" id="PTHR11759">
    <property type="entry name" value="40S RIBOSOMAL PROTEIN S14/30S RIBOSOMAL PROTEIN S11"/>
    <property type="match status" value="1"/>
</dbReference>
<dbReference type="GO" id="GO:1990904">
    <property type="term" value="C:ribonucleoprotein complex"/>
    <property type="evidence" value="ECO:0007669"/>
    <property type="project" value="UniProtKB-KW"/>
</dbReference>
<evidence type="ECO:0000256" key="2">
    <source>
        <dbReference type="ARBA" id="ARBA00022730"/>
    </source>
</evidence>
<comment type="subunit">
    <text evidence="8">Part of the 30S ribosomal subunit. Interacts with proteins S7 and S18. Binds to IF-3.</text>
</comment>
<organism evidence="11 12">
    <name type="scientific">Rhodohalobacter barkolensis</name>
    <dbReference type="NCBI Taxonomy" id="2053187"/>
    <lineage>
        <taxon>Bacteria</taxon>
        <taxon>Pseudomonadati</taxon>
        <taxon>Balneolota</taxon>
        <taxon>Balneolia</taxon>
        <taxon>Balneolales</taxon>
        <taxon>Balneolaceae</taxon>
        <taxon>Rhodohalobacter</taxon>
    </lineage>
</organism>
<dbReference type="Proteomes" id="UP000233398">
    <property type="component" value="Unassembled WGS sequence"/>
</dbReference>
<dbReference type="GO" id="GO:0005840">
    <property type="term" value="C:ribosome"/>
    <property type="evidence" value="ECO:0007669"/>
    <property type="project" value="UniProtKB-KW"/>
</dbReference>
<keyword evidence="2 8" id="KW-0699">rRNA-binding</keyword>
<evidence type="ECO:0000256" key="5">
    <source>
        <dbReference type="ARBA" id="ARBA00023274"/>
    </source>
</evidence>
<dbReference type="NCBIfam" id="TIGR03632">
    <property type="entry name" value="uS11_bact"/>
    <property type="match status" value="1"/>
</dbReference>
<dbReference type="SUPFAM" id="SSF53137">
    <property type="entry name" value="Translational machinery components"/>
    <property type="match status" value="1"/>
</dbReference>
<dbReference type="EMBL" id="PISP01000004">
    <property type="protein sequence ID" value="PKD42936.1"/>
    <property type="molecule type" value="Genomic_DNA"/>
</dbReference>
<feature type="region of interest" description="Disordered" evidence="10">
    <location>
        <begin position="1"/>
        <end position="21"/>
    </location>
</feature>
<dbReference type="PIRSF" id="PIRSF002131">
    <property type="entry name" value="Ribosomal_S11"/>
    <property type="match status" value="1"/>
</dbReference>
<evidence type="ECO:0000256" key="4">
    <source>
        <dbReference type="ARBA" id="ARBA00022980"/>
    </source>
</evidence>
<evidence type="ECO:0000256" key="10">
    <source>
        <dbReference type="SAM" id="MobiDB-lite"/>
    </source>
</evidence>
<comment type="similarity">
    <text evidence="1 8 9">Belongs to the universal ribosomal protein uS11 family.</text>
</comment>
<dbReference type="AlphaFoldDB" id="A0A2N0VFG6"/>
<dbReference type="RefSeq" id="WP_101073989.1">
    <property type="nucleotide sequence ID" value="NZ_PISP01000004.1"/>
</dbReference>
<keyword evidence="4 8" id="KW-0689">Ribosomal protein</keyword>
<keyword evidence="3 8" id="KW-0694">RNA-binding</keyword>